<keyword evidence="3" id="KW-1005">Bacterial flagellum biogenesis</keyword>
<feature type="compositionally biased region" description="Basic and acidic residues" evidence="8">
    <location>
        <begin position="91"/>
        <end position="100"/>
    </location>
</feature>
<evidence type="ECO:0000313" key="10">
    <source>
        <dbReference type="Proteomes" id="UP000198935"/>
    </source>
</evidence>
<dbReference type="AlphaFoldDB" id="A0A1H3S6S9"/>
<keyword evidence="2" id="KW-0963">Cytoplasm</keyword>
<comment type="function">
    <text evidence="5">May act as an export chaperone for the filament capping protein FliD.</text>
</comment>
<keyword evidence="4" id="KW-0143">Chaperone</keyword>
<evidence type="ECO:0000256" key="4">
    <source>
        <dbReference type="ARBA" id="ARBA00023186"/>
    </source>
</evidence>
<comment type="subcellular location">
    <subcellularLocation>
        <location evidence="1">Cytoplasm</location>
        <location evidence="1">Cytosol</location>
    </subcellularLocation>
</comment>
<sequence>MSEFVKLYDITKEMAQLLEAPPGQEEERDEFIERLTELLDERGKLLSSFQREPADEEEKLLKHIIALQEKMKPKLEAELNSVKRDLAELKKKKETSRRYENPYSHTPIDGAFIDKKK</sequence>
<reference evidence="10" key="1">
    <citation type="submission" date="2016-10" db="EMBL/GenBank/DDBJ databases">
        <authorList>
            <person name="Varghese N."/>
            <person name="Submissions S."/>
        </authorList>
    </citation>
    <scope>NUCLEOTIDE SEQUENCE [LARGE SCALE GENOMIC DNA]</scope>
    <source>
        <strain evidence="10">SP</strain>
    </source>
</reference>
<organism evidence="9 10">
    <name type="scientific">Evansella caseinilytica</name>
    <dbReference type="NCBI Taxonomy" id="1503961"/>
    <lineage>
        <taxon>Bacteria</taxon>
        <taxon>Bacillati</taxon>
        <taxon>Bacillota</taxon>
        <taxon>Bacilli</taxon>
        <taxon>Bacillales</taxon>
        <taxon>Bacillaceae</taxon>
        <taxon>Evansella</taxon>
    </lineage>
</organism>
<keyword evidence="9" id="KW-0969">Cilium</keyword>
<keyword evidence="9" id="KW-0966">Cell projection</keyword>
<keyword evidence="10" id="KW-1185">Reference proteome</keyword>
<dbReference type="STRING" id="1503961.SAMN05421736_11048"/>
<name>A0A1H3S6S9_9BACI</name>
<feature type="region of interest" description="Disordered" evidence="8">
    <location>
        <begin position="91"/>
        <end position="117"/>
    </location>
</feature>
<accession>A0A1H3S6S9</accession>
<dbReference type="Proteomes" id="UP000198935">
    <property type="component" value="Unassembled WGS sequence"/>
</dbReference>
<dbReference type="OrthoDB" id="2353131at2"/>
<dbReference type="InterPro" id="IPR008622">
    <property type="entry name" value="FliT"/>
</dbReference>
<evidence type="ECO:0000256" key="3">
    <source>
        <dbReference type="ARBA" id="ARBA00022795"/>
    </source>
</evidence>
<proteinExistence type="inferred from homology"/>
<evidence type="ECO:0000256" key="1">
    <source>
        <dbReference type="ARBA" id="ARBA00004514"/>
    </source>
</evidence>
<evidence type="ECO:0000256" key="6">
    <source>
        <dbReference type="ARBA" id="ARBA00093785"/>
    </source>
</evidence>
<gene>
    <name evidence="9" type="ORF">SAMN05421736_11048</name>
</gene>
<evidence type="ECO:0000256" key="7">
    <source>
        <dbReference type="ARBA" id="ARBA00093797"/>
    </source>
</evidence>
<evidence type="ECO:0000256" key="5">
    <source>
        <dbReference type="ARBA" id="ARBA00093765"/>
    </source>
</evidence>
<evidence type="ECO:0000256" key="2">
    <source>
        <dbReference type="ARBA" id="ARBA00022490"/>
    </source>
</evidence>
<evidence type="ECO:0000256" key="8">
    <source>
        <dbReference type="SAM" id="MobiDB-lite"/>
    </source>
</evidence>
<protein>
    <recommendedName>
        <fullName evidence="7">Flagellar protein FliT</fullName>
    </recommendedName>
</protein>
<dbReference type="EMBL" id="FNPI01000010">
    <property type="protein sequence ID" value="SDZ33823.1"/>
    <property type="molecule type" value="Genomic_DNA"/>
</dbReference>
<dbReference type="Pfam" id="PF05400">
    <property type="entry name" value="FliT"/>
    <property type="match status" value="1"/>
</dbReference>
<keyword evidence="9" id="KW-0282">Flagellum</keyword>
<comment type="similarity">
    <text evidence="6">Belongs to the bacillales FliT family.</text>
</comment>
<evidence type="ECO:0000313" key="9">
    <source>
        <dbReference type="EMBL" id="SDZ33823.1"/>
    </source>
</evidence>